<sequence>MREVYAGFRKCQRLQKIFVTATKTLNGFRRRISTLRMLSTKIAADLELSKFQYAAQNDITDVILEDASHSLQEFSLKPLISQTSYGQYKLALVTLVARFFDLNTAIRCLDEAQKINACQYSFFWEDIANGAELKESNSMTREAVVQIVGFNHLLCKNILNVYAGVIGPFDEDTDLEERTEMQYELLCWTLSDENKSLEFVDLWNTNEKVLLMLERFCKESGEHKGKLADFRYSFIAVDGKGLKSSLDVLLRKLSARGVLHHYSKHGNTFVLIPKNHLCLSISVEDVGLDHLSLCIESARGLYAEQIPRLQIVASEGFVYNFGAGSS</sequence>
<dbReference type="WBParaSite" id="SMUV_0000973001-mRNA-1">
    <property type="protein sequence ID" value="SMUV_0000973001-mRNA-1"/>
    <property type="gene ID" value="SMUV_0000973001"/>
</dbReference>
<reference evidence="2" key="1">
    <citation type="submission" date="2017-02" db="UniProtKB">
        <authorList>
            <consortium name="WormBaseParasite"/>
        </authorList>
    </citation>
    <scope>IDENTIFICATION</scope>
</reference>
<proteinExistence type="predicted"/>
<protein>
    <submittedName>
        <fullName evidence="2">Separase</fullName>
    </submittedName>
</protein>
<keyword evidence="1" id="KW-1185">Reference proteome</keyword>
<dbReference type="AlphaFoldDB" id="A0A0N5AXQ0"/>
<dbReference type="Proteomes" id="UP000046393">
    <property type="component" value="Unplaced"/>
</dbReference>
<evidence type="ECO:0000313" key="1">
    <source>
        <dbReference type="Proteomes" id="UP000046393"/>
    </source>
</evidence>
<organism evidence="1 2">
    <name type="scientific">Syphacia muris</name>
    <dbReference type="NCBI Taxonomy" id="451379"/>
    <lineage>
        <taxon>Eukaryota</taxon>
        <taxon>Metazoa</taxon>
        <taxon>Ecdysozoa</taxon>
        <taxon>Nematoda</taxon>
        <taxon>Chromadorea</taxon>
        <taxon>Rhabditida</taxon>
        <taxon>Spirurina</taxon>
        <taxon>Oxyuridomorpha</taxon>
        <taxon>Oxyuroidea</taxon>
        <taxon>Oxyuridae</taxon>
        <taxon>Syphacia</taxon>
    </lineage>
</organism>
<accession>A0A0N5AXQ0</accession>
<evidence type="ECO:0000313" key="2">
    <source>
        <dbReference type="WBParaSite" id="SMUV_0000973001-mRNA-1"/>
    </source>
</evidence>
<name>A0A0N5AXQ0_9BILA</name>